<proteinExistence type="predicted"/>
<evidence type="ECO:0000313" key="1">
    <source>
        <dbReference type="EMBL" id="MEQ2196441.1"/>
    </source>
</evidence>
<accession>A0ABV0QKT6</accession>
<protein>
    <submittedName>
        <fullName evidence="1">Uncharacterized protein</fullName>
    </submittedName>
</protein>
<sequence length="73" mass="8631">SPTKEPVERWFCIRVFTRSMGYTAVAPVAAEQTNVHHLFKSSFPRKKIEIYMPQIKRKLQHGRSFIFYVCSVR</sequence>
<keyword evidence="2" id="KW-1185">Reference proteome</keyword>
<feature type="non-terminal residue" evidence="1">
    <location>
        <position position="1"/>
    </location>
</feature>
<dbReference type="Proteomes" id="UP001434883">
    <property type="component" value="Unassembled WGS sequence"/>
</dbReference>
<reference evidence="1 2" key="1">
    <citation type="submission" date="2021-06" db="EMBL/GenBank/DDBJ databases">
        <authorList>
            <person name="Palmer J.M."/>
        </authorList>
    </citation>
    <scope>NUCLEOTIDE SEQUENCE [LARGE SCALE GENOMIC DNA]</scope>
    <source>
        <strain evidence="1 2">XC_2019</strain>
        <tissue evidence="1">Muscle</tissue>
    </source>
</reference>
<name>A0ABV0QKT6_9TELE</name>
<evidence type="ECO:0000313" key="2">
    <source>
        <dbReference type="Proteomes" id="UP001434883"/>
    </source>
</evidence>
<organism evidence="1 2">
    <name type="scientific">Xenoophorus captivus</name>
    <dbReference type="NCBI Taxonomy" id="1517983"/>
    <lineage>
        <taxon>Eukaryota</taxon>
        <taxon>Metazoa</taxon>
        <taxon>Chordata</taxon>
        <taxon>Craniata</taxon>
        <taxon>Vertebrata</taxon>
        <taxon>Euteleostomi</taxon>
        <taxon>Actinopterygii</taxon>
        <taxon>Neopterygii</taxon>
        <taxon>Teleostei</taxon>
        <taxon>Neoteleostei</taxon>
        <taxon>Acanthomorphata</taxon>
        <taxon>Ovalentaria</taxon>
        <taxon>Atherinomorphae</taxon>
        <taxon>Cyprinodontiformes</taxon>
        <taxon>Goodeidae</taxon>
        <taxon>Xenoophorus</taxon>
    </lineage>
</organism>
<dbReference type="EMBL" id="JAHRIN010016879">
    <property type="protein sequence ID" value="MEQ2196441.1"/>
    <property type="molecule type" value="Genomic_DNA"/>
</dbReference>
<comment type="caution">
    <text evidence="1">The sequence shown here is derived from an EMBL/GenBank/DDBJ whole genome shotgun (WGS) entry which is preliminary data.</text>
</comment>
<gene>
    <name evidence="1" type="ORF">XENOCAPTIV_027864</name>
</gene>